<accession>A0A967F323</accession>
<sequence length="83" mass="9144">MKDIGPTPLQPEQSASDRAVAHLLRCVQNNPRLAYHLFMTETLALAIKAQAEINGEDVAEFKARYEASIQTEAPRCTDCGCKP</sequence>
<evidence type="ECO:0000313" key="1">
    <source>
        <dbReference type="EMBL" id="NIA72303.1"/>
    </source>
</evidence>
<gene>
    <name evidence="1" type="ORF">HBA54_27305</name>
</gene>
<reference evidence="1" key="1">
    <citation type="submission" date="2020-03" db="EMBL/GenBank/DDBJ databases">
        <title>Genome of Pelagibius litoralis DSM 21314T.</title>
        <authorList>
            <person name="Wang G."/>
        </authorList>
    </citation>
    <scope>NUCLEOTIDE SEQUENCE</scope>
    <source>
        <strain evidence="1">DSM 21314</strain>
    </source>
</reference>
<dbReference type="Proteomes" id="UP000761264">
    <property type="component" value="Unassembled WGS sequence"/>
</dbReference>
<organism evidence="1 2">
    <name type="scientific">Pelagibius litoralis</name>
    <dbReference type="NCBI Taxonomy" id="374515"/>
    <lineage>
        <taxon>Bacteria</taxon>
        <taxon>Pseudomonadati</taxon>
        <taxon>Pseudomonadota</taxon>
        <taxon>Alphaproteobacteria</taxon>
        <taxon>Rhodospirillales</taxon>
        <taxon>Rhodovibrionaceae</taxon>
        <taxon>Pelagibius</taxon>
    </lineage>
</organism>
<proteinExistence type="predicted"/>
<dbReference type="EMBL" id="JAAQPH010000038">
    <property type="protein sequence ID" value="NIA72303.1"/>
    <property type="molecule type" value="Genomic_DNA"/>
</dbReference>
<name>A0A967F323_9PROT</name>
<evidence type="ECO:0000313" key="2">
    <source>
        <dbReference type="Proteomes" id="UP000761264"/>
    </source>
</evidence>
<comment type="caution">
    <text evidence="1">The sequence shown here is derived from an EMBL/GenBank/DDBJ whole genome shotgun (WGS) entry which is preliminary data.</text>
</comment>
<protein>
    <submittedName>
        <fullName evidence="1">Uncharacterized protein</fullName>
    </submittedName>
</protein>
<dbReference type="AlphaFoldDB" id="A0A967F323"/>
<dbReference type="RefSeq" id="WP_167231440.1">
    <property type="nucleotide sequence ID" value="NZ_JAAQPH010000038.1"/>
</dbReference>
<keyword evidence="2" id="KW-1185">Reference proteome</keyword>